<dbReference type="SUPFAM" id="SSF57586">
    <property type="entry name" value="TNF receptor-like"/>
    <property type="match status" value="1"/>
</dbReference>
<feature type="region of interest" description="Disordered" evidence="2">
    <location>
        <begin position="271"/>
        <end position="340"/>
    </location>
</feature>
<name>A0A8T2M4M9_ASTMX</name>
<accession>A0A8T2M4M9</accession>
<dbReference type="GO" id="GO:0043066">
    <property type="term" value="P:negative regulation of apoptotic process"/>
    <property type="evidence" value="ECO:0007669"/>
    <property type="project" value="TreeGrafter"/>
</dbReference>
<reference evidence="6 7" key="1">
    <citation type="submission" date="2021-07" db="EMBL/GenBank/DDBJ databases">
        <authorList>
            <person name="Imarazene B."/>
            <person name="Zahm M."/>
            <person name="Klopp C."/>
            <person name="Cabau C."/>
            <person name="Beille S."/>
            <person name="Jouanno E."/>
            <person name="Castinel A."/>
            <person name="Lluch J."/>
            <person name="Gil L."/>
            <person name="Kuchtly C."/>
            <person name="Lopez Roques C."/>
            <person name="Donnadieu C."/>
            <person name="Parrinello H."/>
            <person name="Journot L."/>
            <person name="Du K."/>
            <person name="Schartl M."/>
            <person name="Retaux S."/>
            <person name="Guiguen Y."/>
        </authorList>
    </citation>
    <scope>NUCLEOTIDE SEQUENCE [LARGE SCALE GENOMIC DNA]</scope>
    <source>
        <strain evidence="6">Pach_M1</strain>
        <tissue evidence="6">Testis</tissue>
    </source>
</reference>
<keyword evidence="1" id="KW-1015">Disulfide bond</keyword>
<dbReference type="GO" id="GO:0097192">
    <property type="term" value="P:extrinsic apoptotic signaling pathway in absence of ligand"/>
    <property type="evidence" value="ECO:0007669"/>
    <property type="project" value="TreeGrafter"/>
</dbReference>
<feature type="transmembrane region" description="Helical" evidence="3">
    <location>
        <begin position="155"/>
        <end position="176"/>
    </location>
</feature>
<protein>
    <submittedName>
        <fullName evidence="6">Tumor necrosis factor receptor superfamily member 1A-like isoform X1</fullName>
    </submittedName>
</protein>
<dbReference type="PANTHER" id="PTHR46874">
    <property type="entry name" value="TUMOR NECROSIS FACTOR RECEPTOR SUPERFAMILY MEMBER 6"/>
    <property type="match status" value="1"/>
</dbReference>
<feature type="disulfide bond" evidence="1">
    <location>
        <begin position="58"/>
        <end position="73"/>
    </location>
</feature>
<keyword evidence="3" id="KW-0812">Transmembrane</keyword>
<feature type="repeat" description="TNFR-Cys" evidence="1">
    <location>
        <begin position="57"/>
        <end position="100"/>
    </location>
</feature>
<proteinExistence type="predicted"/>
<dbReference type="AlphaFoldDB" id="A0A8T2M4M9"/>
<dbReference type="GO" id="GO:0031265">
    <property type="term" value="C:CD95 death-inducing signaling complex"/>
    <property type="evidence" value="ECO:0007669"/>
    <property type="project" value="TreeGrafter"/>
</dbReference>
<dbReference type="GO" id="GO:0032872">
    <property type="term" value="P:regulation of stress-activated MAPK cascade"/>
    <property type="evidence" value="ECO:0007669"/>
    <property type="project" value="TreeGrafter"/>
</dbReference>
<dbReference type="GO" id="GO:0006924">
    <property type="term" value="P:activation-induced cell death of T cells"/>
    <property type="evidence" value="ECO:0007669"/>
    <property type="project" value="TreeGrafter"/>
</dbReference>
<evidence type="ECO:0000256" key="1">
    <source>
        <dbReference type="PROSITE-ProRule" id="PRU00206"/>
    </source>
</evidence>
<dbReference type="GO" id="GO:0097527">
    <property type="term" value="P:necroptotic signaling pathway"/>
    <property type="evidence" value="ECO:0007669"/>
    <property type="project" value="TreeGrafter"/>
</dbReference>
<dbReference type="PROSITE" id="PS50050">
    <property type="entry name" value="TNFR_NGFR_2"/>
    <property type="match status" value="1"/>
</dbReference>
<evidence type="ECO:0000313" key="7">
    <source>
        <dbReference type="Proteomes" id="UP000752171"/>
    </source>
</evidence>
<evidence type="ECO:0000256" key="3">
    <source>
        <dbReference type="SAM" id="Phobius"/>
    </source>
</evidence>
<keyword evidence="3" id="KW-0472">Membrane</keyword>
<keyword evidence="6" id="KW-0675">Receptor</keyword>
<dbReference type="GO" id="GO:0005031">
    <property type="term" value="F:tumor necrosis factor receptor activity"/>
    <property type="evidence" value="ECO:0007669"/>
    <property type="project" value="TreeGrafter"/>
</dbReference>
<dbReference type="EMBL" id="JAICCE010000006">
    <property type="protein sequence ID" value="KAG9276576.1"/>
    <property type="molecule type" value="Genomic_DNA"/>
</dbReference>
<evidence type="ECO:0000313" key="6">
    <source>
        <dbReference type="EMBL" id="KAG9276576.1"/>
    </source>
</evidence>
<dbReference type="PROSITE" id="PS00652">
    <property type="entry name" value="TNFR_NGFR_1"/>
    <property type="match status" value="1"/>
</dbReference>
<dbReference type="InterPro" id="IPR001368">
    <property type="entry name" value="TNFR/NGFR_Cys_rich_reg"/>
</dbReference>
<dbReference type="GO" id="GO:0045121">
    <property type="term" value="C:membrane raft"/>
    <property type="evidence" value="ECO:0007669"/>
    <property type="project" value="TreeGrafter"/>
</dbReference>
<gene>
    <name evidence="6" type="ORF">AMEX_G8898</name>
</gene>
<sequence length="340" mass="37692">MMLKWIQVLMVILMVGGLISALPLQEAEGRSSRMRRNTNCIKCPAGKYSSSCNECADCPRWTYNSKENTERRCHSCYKNCRPEFHMQVVKKCSSVSDVVCRCMDGYFCNKMDIYTKQCTLCSPIPTSQPTTTSTTQHDPEPETTPDVKVHAGIEVWIVVVVLLSLTLSVFITMHLCRRRKKCLKDLVKRCSHANQKTNAATTASPIAELISQAQAEKADSPTPTSDIPDIPSPQPASTEQLVPPHGNLGPLHIYGAGTVFVSLLNQFGQNGREKEEEHLQQGGLNESELRCPSSPSTPSSPPLPLSTEENSKDSGFVFFPSQEQGKECHMSKEEGLYSMF</sequence>
<evidence type="ECO:0000256" key="4">
    <source>
        <dbReference type="SAM" id="SignalP"/>
    </source>
</evidence>
<evidence type="ECO:0000259" key="5">
    <source>
        <dbReference type="PROSITE" id="PS50050"/>
    </source>
</evidence>
<dbReference type="Proteomes" id="UP000752171">
    <property type="component" value="Unassembled WGS sequence"/>
</dbReference>
<feature type="chain" id="PRO_5035758246" evidence="4">
    <location>
        <begin position="22"/>
        <end position="340"/>
    </location>
</feature>
<dbReference type="PANTHER" id="PTHR46874:SF1">
    <property type="entry name" value="TUMOR NECROSIS FACTOR RECEPTOR SUPERFAMILY MEMBER 6"/>
    <property type="match status" value="1"/>
</dbReference>
<organism evidence="6 7">
    <name type="scientific">Astyanax mexicanus</name>
    <name type="common">Blind cave fish</name>
    <name type="synonym">Astyanax fasciatus mexicanus</name>
    <dbReference type="NCBI Taxonomy" id="7994"/>
    <lineage>
        <taxon>Eukaryota</taxon>
        <taxon>Metazoa</taxon>
        <taxon>Chordata</taxon>
        <taxon>Craniata</taxon>
        <taxon>Vertebrata</taxon>
        <taxon>Euteleostomi</taxon>
        <taxon>Actinopterygii</taxon>
        <taxon>Neopterygii</taxon>
        <taxon>Teleostei</taxon>
        <taxon>Ostariophysi</taxon>
        <taxon>Characiformes</taxon>
        <taxon>Characoidei</taxon>
        <taxon>Acestrorhamphidae</taxon>
        <taxon>Acestrorhamphinae</taxon>
        <taxon>Astyanax</taxon>
    </lineage>
</organism>
<feature type="domain" description="TNFR-Cys" evidence="5">
    <location>
        <begin position="57"/>
        <end position="100"/>
    </location>
</feature>
<keyword evidence="3" id="KW-1133">Transmembrane helix</keyword>
<dbReference type="GO" id="GO:0097049">
    <property type="term" value="P:motor neuron apoptotic process"/>
    <property type="evidence" value="ECO:0007669"/>
    <property type="project" value="TreeGrafter"/>
</dbReference>
<feature type="signal peptide" evidence="4">
    <location>
        <begin position="1"/>
        <end position="21"/>
    </location>
</feature>
<evidence type="ECO:0000256" key="2">
    <source>
        <dbReference type="SAM" id="MobiDB-lite"/>
    </source>
</evidence>
<feature type="compositionally biased region" description="Basic and acidic residues" evidence="2">
    <location>
        <begin position="324"/>
        <end position="340"/>
    </location>
</feature>
<dbReference type="KEGG" id="amex:103025907"/>
<comment type="caution">
    <text evidence="6">The sequence shown here is derived from an EMBL/GenBank/DDBJ whole genome shotgun (WGS) entry which is preliminary data.</text>
</comment>
<dbReference type="GO" id="GO:0009897">
    <property type="term" value="C:external side of plasma membrane"/>
    <property type="evidence" value="ECO:0007669"/>
    <property type="project" value="TreeGrafter"/>
</dbReference>
<feature type="region of interest" description="Disordered" evidence="2">
    <location>
        <begin position="213"/>
        <end position="245"/>
    </location>
</feature>
<comment type="caution">
    <text evidence="1">Lacks conserved residue(s) required for the propagation of feature annotation.</text>
</comment>
<dbReference type="Gene3D" id="2.10.50.10">
    <property type="entry name" value="Tumor Necrosis Factor Receptor, subunit A, domain 2"/>
    <property type="match status" value="1"/>
</dbReference>
<keyword evidence="4" id="KW-0732">Signal</keyword>